<accession>A0ABT4K7S6</accession>
<dbReference type="InterPro" id="IPR029044">
    <property type="entry name" value="Nucleotide-diphossugar_trans"/>
</dbReference>
<sequence length="316" mass="37220">MKKPLISIIIPVYNVEKYLSRCLNSVISQDYKNIEVILVDDGSTDNSLKICNNYCQRFNFIKVFSKRNEGLSSARNYGIKQAEGSFLMFIDSDDYVSRTFCSAALNNQKKYNSDIVIFDYNRVTTKSQTHSFNHKQGIVNKKDAMQYLINNSYAWNKLYRRKIFTNIEYPIGKYYEDEFTTYKLFEKSRIISYVKNSSYNYVETGESIVSSKNSRIIADQFESVYTFFDFLKKHYYSVYSKNLNTLIIKALRYCTFCPPSYNNLLFKKAKNVLLENSVSNDLAFKYKFTMLMFKLSPTLALQIFKLQKLRRKEQVK</sequence>
<proteinExistence type="predicted"/>
<dbReference type="PANTHER" id="PTHR22916">
    <property type="entry name" value="GLYCOSYLTRANSFERASE"/>
    <property type="match status" value="1"/>
</dbReference>
<dbReference type="CDD" id="cd00761">
    <property type="entry name" value="Glyco_tranf_GTA_type"/>
    <property type="match status" value="1"/>
</dbReference>
<gene>
    <name evidence="4" type="ORF">L2504_06565</name>
</gene>
<evidence type="ECO:0000256" key="1">
    <source>
        <dbReference type="ARBA" id="ARBA00022676"/>
    </source>
</evidence>
<evidence type="ECO:0000256" key="2">
    <source>
        <dbReference type="ARBA" id="ARBA00022679"/>
    </source>
</evidence>
<keyword evidence="2" id="KW-0808">Transferase</keyword>
<protein>
    <submittedName>
        <fullName evidence="4">Glycosyltransferase</fullName>
    </submittedName>
</protein>
<evidence type="ECO:0000259" key="3">
    <source>
        <dbReference type="Pfam" id="PF00535"/>
    </source>
</evidence>
<dbReference type="EMBL" id="JAKHMS010000015">
    <property type="protein sequence ID" value="MCZ3781791.1"/>
    <property type="molecule type" value="Genomic_DNA"/>
</dbReference>
<comment type="caution">
    <text evidence="4">The sequence shown here is derived from an EMBL/GenBank/DDBJ whole genome shotgun (WGS) entry which is preliminary data.</text>
</comment>
<name>A0ABT4K7S6_9LACO</name>
<evidence type="ECO:0000313" key="4">
    <source>
        <dbReference type="EMBL" id="MCZ3781791.1"/>
    </source>
</evidence>
<keyword evidence="1" id="KW-0328">Glycosyltransferase</keyword>
<evidence type="ECO:0000313" key="5">
    <source>
        <dbReference type="Proteomes" id="UP001527392"/>
    </source>
</evidence>
<dbReference type="Proteomes" id="UP001527392">
    <property type="component" value="Unassembled WGS sequence"/>
</dbReference>
<organism evidence="4 5">
    <name type="scientific">Limosilactobacillus vaginalis</name>
    <dbReference type="NCBI Taxonomy" id="1633"/>
    <lineage>
        <taxon>Bacteria</taxon>
        <taxon>Bacillati</taxon>
        <taxon>Bacillota</taxon>
        <taxon>Bacilli</taxon>
        <taxon>Lactobacillales</taxon>
        <taxon>Lactobacillaceae</taxon>
        <taxon>Limosilactobacillus</taxon>
    </lineage>
</organism>
<feature type="domain" description="Glycosyltransferase 2-like" evidence="3">
    <location>
        <begin position="7"/>
        <end position="164"/>
    </location>
</feature>
<dbReference type="PANTHER" id="PTHR22916:SF51">
    <property type="entry name" value="GLYCOSYLTRANSFERASE EPSH-RELATED"/>
    <property type="match status" value="1"/>
</dbReference>
<keyword evidence="5" id="KW-1185">Reference proteome</keyword>
<dbReference type="RefSeq" id="WP_124031631.1">
    <property type="nucleotide sequence ID" value="NZ_CAKMAX010000033.1"/>
</dbReference>
<reference evidence="4 5" key="1">
    <citation type="submission" date="2022-01" db="EMBL/GenBank/DDBJ databases">
        <title>VMRC isolate genome collection.</title>
        <authorList>
            <person name="France M."/>
            <person name="Rutt L."/>
            <person name="Humphrys M."/>
            <person name="Ravel J."/>
        </authorList>
    </citation>
    <scope>NUCLEOTIDE SEQUENCE [LARGE SCALE GENOMIC DNA]</scope>
    <source>
        <strain evidence="4 5">C0030B4</strain>
    </source>
</reference>
<dbReference type="SUPFAM" id="SSF53448">
    <property type="entry name" value="Nucleotide-diphospho-sugar transferases"/>
    <property type="match status" value="1"/>
</dbReference>
<dbReference type="Gene3D" id="3.90.550.10">
    <property type="entry name" value="Spore Coat Polysaccharide Biosynthesis Protein SpsA, Chain A"/>
    <property type="match status" value="1"/>
</dbReference>
<dbReference type="Pfam" id="PF00535">
    <property type="entry name" value="Glycos_transf_2"/>
    <property type="match status" value="1"/>
</dbReference>
<dbReference type="InterPro" id="IPR001173">
    <property type="entry name" value="Glyco_trans_2-like"/>
</dbReference>